<accession>G9XM98</accession>
<comment type="caution">
    <text evidence="2">The sequence shown here is derived from an EMBL/GenBank/DDBJ whole genome shotgun (WGS) entry which is preliminary data.</text>
</comment>
<dbReference type="HOGENOM" id="CLU_201605_0_0_9"/>
<evidence type="ECO:0000313" key="2">
    <source>
        <dbReference type="EMBL" id="EHL07193.1"/>
    </source>
</evidence>
<dbReference type="PATRIC" id="fig|537010.4.peg.1955"/>
<sequence length="69" mass="7733">MIYLGILIREVIRMANPKVLCNVVECKYNEAAKECHAGEIQVTKHHAEVRTTEATDCGTFELGDGREKV</sequence>
<evidence type="ECO:0000259" key="1">
    <source>
        <dbReference type="Pfam" id="PF07561"/>
    </source>
</evidence>
<dbReference type="Proteomes" id="UP000004416">
    <property type="component" value="Unassembled WGS sequence"/>
</dbReference>
<protein>
    <recommendedName>
        <fullName evidence="1">DUF1540 domain-containing protein</fullName>
    </recommendedName>
</protein>
<dbReference type="Pfam" id="PF07561">
    <property type="entry name" value="DUF1540"/>
    <property type="match status" value="1"/>
</dbReference>
<organism evidence="2 3">
    <name type="scientific">Desulfitobacterium hafniense DP7</name>
    <dbReference type="NCBI Taxonomy" id="537010"/>
    <lineage>
        <taxon>Bacteria</taxon>
        <taxon>Bacillati</taxon>
        <taxon>Bacillota</taxon>
        <taxon>Clostridia</taxon>
        <taxon>Eubacteriales</taxon>
        <taxon>Desulfitobacteriaceae</taxon>
        <taxon>Desulfitobacterium</taxon>
    </lineage>
</organism>
<feature type="domain" description="DUF1540" evidence="1">
    <location>
        <begin position="19"/>
        <end position="60"/>
    </location>
</feature>
<name>G9XM98_DESHA</name>
<proteinExistence type="predicted"/>
<dbReference type="AlphaFoldDB" id="G9XM98"/>
<dbReference type="EMBL" id="AFZX01000046">
    <property type="protein sequence ID" value="EHL07193.1"/>
    <property type="molecule type" value="Genomic_DNA"/>
</dbReference>
<dbReference type="InterPro" id="IPR011437">
    <property type="entry name" value="DUF1540"/>
</dbReference>
<gene>
    <name evidence="2" type="ORF">HMPREF0322_02084</name>
</gene>
<evidence type="ECO:0000313" key="3">
    <source>
        <dbReference type="Proteomes" id="UP000004416"/>
    </source>
</evidence>
<reference evidence="2 3" key="1">
    <citation type="submission" date="2011-08" db="EMBL/GenBank/DDBJ databases">
        <authorList>
            <person name="Weinstock G."/>
            <person name="Sodergren E."/>
            <person name="Clifton S."/>
            <person name="Fulton L."/>
            <person name="Fulton B."/>
            <person name="Courtney L."/>
            <person name="Fronick C."/>
            <person name="Harrison M."/>
            <person name="Strong C."/>
            <person name="Farmer C."/>
            <person name="Delahaunty K."/>
            <person name="Markovic C."/>
            <person name="Hall O."/>
            <person name="Minx P."/>
            <person name="Tomlinson C."/>
            <person name="Mitreva M."/>
            <person name="Hou S."/>
            <person name="Chen J."/>
            <person name="Wollam A."/>
            <person name="Pepin K.H."/>
            <person name="Johnson M."/>
            <person name="Bhonagiri V."/>
            <person name="Zhang X."/>
            <person name="Suruliraj S."/>
            <person name="Warren W."/>
            <person name="Chinwalla A."/>
            <person name="Mardis E.R."/>
            <person name="Wilson R.K."/>
        </authorList>
    </citation>
    <scope>NUCLEOTIDE SEQUENCE [LARGE SCALE GENOMIC DNA]</scope>
    <source>
        <strain evidence="2 3">DP7</strain>
    </source>
</reference>